<evidence type="ECO:0000313" key="2">
    <source>
        <dbReference type="Proteomes" id="UP001319874"/>
    </source>
</evidence>
<name>A0ABN6JYV6_9BURK</name>
<keyword evidence="2" id="KW-1185">Reference proteome</keyword>
<organism evidence="1 2">
    <name type="scientific">Paraburkholderia terrae</name>
    <dbReference type="NCBI Taxonomy" id="311230"/>
    <lineage>
        <taxon>Bacteria</taxon>
        <taxon>Pseudomonadati</taxon>
        <taxon>Pseudomonadota</taxon>
        <taxon>Betaproteobacteria</taxon>
        <taxon>Burkholderiales</taxon>
        <taxon>Burkholderiaceae</taxon>
        <taxon>Paraburkholderia</taxon>
    </lineage>
</organism>
<protein>
    <submittedName>
        <fullName evidence="1">Uncharacterized protein</fullName>
    </submittedName>
</protein>
<gene>
    <name evidence="1" type="ORF">PTKU64_94390</name>
</gene>
<proteinExistence type="predicted"/>
<evidence type="ECO:0000313" key="1">
    <source>
        <dbReference type="EMBL" id="BCZ85764.1"/>
    </source>
</evidence>
<sequence>MVSGPTASEVRVSEVGRAATRGSLVEPALESLARELRTVDWAALEQPVRA</sequence>
<geneLocation type="plasmid" evidence="1 2">
    <name>pPT70</name>
</geneLocation>
<reference evidence="1 2" key="1">
    <citation type="journal article" date="2022" name="Front. Microbiol.">
        <title>Identification and characterization of a novel class of self-sufficient cytochrome P450 hydroxylase involved in cyclohexanecarboxylate degradation in Paraburkholderia terrae strain KU-64.</title>
        <authorList>
            <person name="Yamamoto T."/>
            <person name="Hasegawa Y."/>
            <person name="Iwaki H."/>
        </authorList>
    </citation>
    <scope>NUCLEOTIDE SEQUENCE [LARGE SCALE GENOMIC DNA]</scope>
    <source>
        <strain evidence="1 2">KU-64</strain>
    </source>
</reference>
<dbReference type="Proteomes" id="UP001319874">
    <property type="component" value="Plasmid pPT70"/>
</dbReference>
<accession>A0ABN6JYV6</accession>
<dbReference type="EMBL" id="AP024960">
    <property type="protein sequence ID" value="BCZ85764.1"/>
    <property type="molecule type" value="Genomic_DNA"/>
</dbReference>
<keyword evidence="1" id="KW-0614">Plasmid</keyword>